<dbReference type="PROSITE" id="PS00211">
    <property type="entry name" value="ABC_TRANSPORTER_1"/>
    <property type="match status" value="1"/>
</dbReference>
<keyword evidence="11" id="KW-1185">Reference proteome</keyword>
<dbReference type="RefSeq" id="WP_126832879.1">
    <property type="nucleotide sequence ID" value="NZ_CBCRYB010000011.1"/>
</dbReference>
<dbReference type="GO" id="GO:0016887">
    <property type="term" value="F:ATP hydrolysis activity"/>
    <property type="evidence" value="ECO:0007669"/>
    <property type="project" value="InterPro"/>
</dbReference>
<protein>
    <submittedName>
        <fullName evidence="10">Thiol reductant ABC exporter subunit CydD</fullName>
    </submittedName>
</protein>
<dbReference type="GO" id="GO:0005524">
    <property type="term" value="F:ATP binding"/>
    <property type="evidence" value="ECO:0007669"/>
    <property type="project" value="UniProtKB-KW"/>
</dbReference>
<evidence type="ECO:0000256" key="4">
    <source>
        <dbReference type="ARBA" id="ARBA00022840"/>
    </source>
</evidence>
<proteinExistence type="predicted"/>
<reference evidence="10 11" key="1">
    <citation type="submission" date="2017-05" db="EMBL/GenBank/DDBJ databases">
        <title>Vagococcus spp. assemblies.</title>
        <authorList>
            <person name="Gulvik C.A."/>
        </authorList>
    </citation>
    <scope>NUCLEOTIDE SEQUENCE [LARGE SCALE GENOMIC DNA]</scope>
    <source>
        <strain evidence="10 11">CCUG 41755</strain>
    </source>
</reference>
<dbReference type="InterPro" id="IPR003439">
    <property type="entry name" value="ABC_transporter-like_ATP-bd"/>
</dbReference>
<dbReference type="PANTHER" id="PTHR24221:SF614">
    <property type="entry name" value="GLUTATHIONE_L-CYSTEINE TRANSPORT SYSTEM ATP-BINDING_PERMEASE PROTEIN CYDC"/>
    <property type="match status" value="1"/>
</dbReference>
<feature type="domain" description="ABC transmembrane type-1" evidence="9">
    <location>
        <begin position="17"/>
        <end position="299"/>
    </location>
</feature>
<feature type="transmembrane region" description="Helical" evidence="7">
    <location>
        <begin position="50"/>
        <end position="70"/>
    </location>
</feature>
<dbReference type="InterPro" id="IPR014216">
    <property type="entry name" value="ABC_transptr_CydD"/>
</dbReference>
<feature type="domain" description="ABC transporter" evidence="8">
    <location>
        <begin position="335"/>
        <end position="573"/>
    </location>
</feature>
<evidence type="ECO:0000256" key="7">
    <source>
        <dbReference type="SAM" id="Phobius"/>
    </source>
</evidence>
<dbReference type="InterPro" id="IPR027417">
    <property type="entry name" value="P-loop_NTPase"/>
</dbReference>
<organism evidence="10 11">
    <name type="scientific">Vagococcus fessus</name>
    <dbReference type="NCBI Taxonomy" id="120370"/>
    <lineage>
        <taxon>Bacteria</taxon>
        <taxon>Bacillati</taxon>
        <taxon>Bacillota</taxon>
        <taxon>Bacilli</taxon>
        <taxon>Lactobacillales</taxon>
        <taxon>Enterococcaceae</taxon>
        <taxon>Vagococcus</taxon>
    </lineage>
</organism>
<dbReference type="CDD" id="cd18584">
    <property type="entry name" value="ABC_6TM_AarD_CydD"/>
    <property type="match status" value="1"/>
</dbReference>
<dbReference type="InterPro" id="IPR017871">
    <property type="entry name" value="ABC_transporter-like_CS"/>
</dbReference>
<dbReference type="PANTHER" id="PTHR24221">
    <property type="entry name" value="ATP-BINDING CASSETTE SUB-FAMILY B"/>
    <property type="match status" value="1"/>
</dbReference>
<comment type="subcellular location">
    <subcellularLocation>
        <location evidence="1">Cell membrane</location>
        <topology evidence="1">Multi-pass membrane protein</topology>
    </subcellularLocation>
</comment>
<gene>
    <name evidence="10" type="ORF">CBF31_10755</name>
</gene>
<dbReference type="Pfam" id="PF00664">
    <property type="entry name" value="ABC_membrane"/>
    <property type="match status" value="1"/>
</dbReference>
<dbReference type="InterPro" id="IPR039421">
    <property type="entry name" value="Type_1_exporter"/>
</dbReference>
<dbReference type="AlphaFoldDB" id="A0A430A3T8"/>
<evidence type="ECO:0000256" key="3">
    <source>
        <dbReference type="ARBA" id="ARBA00022741"/>
    </source>
</evidence>
<feature type="transmembrane region" description="Helical" evidence="7">
    <location>
        <begin position="157"/>
        <end position="178"/>
    </location>
</feature>
<keyword evidence="2 7" id="KW-0812">Transmembrane</keyword>
<dbReference type="EMBL" id="NGJY01000006">
    <property type="protein sequence ID" value="RSU01320.1"/>
    <property type="molecule type" value="Genomic_DNA"/>
</dbReference>
<evidence type="ECO:0000259" key="9">
    <source>
        <dbReference type="PROSITE" id="PS50929"/>
    </source>
</evidence>
<keyword evidence="4" id="KW-0067">ATP-binding</keyword>
<dbReference type="Gene3D" id="3.40.50.300">
    <property type="entry name" value="P-loop containing nucleotide triphosphate hydrolases"/>
    <property type="match status" value="1"/>
</dbReference>
<dbReference type="NCBIfam" id="TIGR02857">
    <property type="entry name" value="CydD"/>
    <property type="match status" value="1"/>
</dbReference>
<dbReference type="Proteomes" id="UP000287101">
    <property type="component" value="Unassembled WGS sequence"/>
</dbReference>
<dbReference type="InterPro" id="IPR036640">
    <property type="entry name" value="ABC1_TM_sf"/>
</dbReference>
<comment type="caution">
    <text evidence="10">The sequence shown here is derived from an EMBL/GenBank/DDBJ whole genome shotgun (WGS) entry which is preliminary data.</text>
</comment>
<dbReference type="Gene3D" id="1.20.1560.10">
    <property type="entry name" value="ABC transporter type 1, transmembrane domain"/>
    <property type="match status" value="1"/>
</dbReference>
<evidence type="ECO:0000256" key="6">
    <source>
        <dbReference type="ARBA" id="ARBA00023136"/>
    </source>
</evidence>
<feature type="transmembrane region" description="Helical" evidence="7">
    <location>
        <begin position="236"/>
        <end position="261"/>
    </location>
</feature>
<dbReference type="SMART" id="SM00382">
    <property type="entry name" value="AAA"/>
    <property type="match status" value="1"/>
</dbReference>
<keyword evidence="6 7" id="KW-0472">Membrane</keyword>
<evidence type="ECO:0000256" key="5">
    <source>
        <dbReference type="ARBA" id="ARBA00022989"/>
    </source>
</evidence>
<feature type="transmembrane region" description="Helical" evidence="7">
    <location>
        <begin position="12"/>
        <end position="38"/>
    </location>
</feature>
<dbReference type="GO" id="GO:0042883">
    <property type="term" value="P:cysteine transport"/>
    <property type="evidence" value="ECO:0007669"/>
    <property type="project" value="InterPro"/>
</dbReference>
<dbReference type="Pfam" id="PF00005">
    <property type="entry name" value="ABC_tran"/>
    <property type="match status" value="1"/>
</dbReference>
<name>A0A430A3T8_9ENTE</name>
<dbReference type="InterPro" id="IPR011527">
    <property type="entry name" value="ABC1_TM_dom"/>
</dbReference>
<dbReference type="SUPFAM" id="SSF90123">
    <property type="entry name" value="ABC transporter transmembrane region"/>
    <property type="match status" value="1"/>
</dbReference>
<evidence type="ECO:0000256" key="1">
    <source>
        <dbReference type="ARBA" id="ARBA00004651"/>
    </source>
</evidence>
<feature type="transmembrane region" description="Helical" evidence="7">
    <location>
        <begin position="131"/>
        <end position="151"/>
    </location>
</feature>
<dbReference type="OrthoDB" id="9806127at2"/>
<dbReference type="PROSITE" id="PS50929">
    <property type="entry name" value="ABC_TM1F"/>
    <property type="match status" value="1"/>
</dbReference>
<evidence type="ECO:0000313" key="11">
    <source>
        <dbReference type="Proteomes" id="UP000287101"/>
    </source>
</evidence>
<dbReference type="GO" id="GO:0005886">
    <property type="term" value="C:plasma membrane"/>
    <property type="evidence" value="ECO:0007669"/>
    <property type="project" value="UniProtKB-SubCell"/>
</dbReference>
<dbReference type="InterPro" id="IPR003593">
    <property type="entry name" value="AAA+_ATPase"/>
</dbReference>
<dbReference type="GO" id="GO:0140359">
    <property type="term" value="F:ABC-type transporter activity"/>
    <property type="evidence" value="ECO:0007669"/>
    <property type="project" value="InterPro"/>
</dbReference>
<accession>A0A430A3T8</accession>
<evidence type="ECO:0000256" key="2">
    <source>
        <dbReference type="ARBA" id="ARBA00022692"/>
    </source>
</evidence>
<keyword evidence="5 7" id="KW-1133">Transmembrane helix</keyword>
<dbReference type="SUPFAM" id="SSF52540">
    <property type="entry name" value="P-loop containing nucleoside triphosphate hydrolases"/>
    <property type="match status" value="1"/>
</dbReference>
<sequence length="582" mass="64703">MIDKNLFKINKIRPVLIGLAGLAVLQALLIIGQAYFLAKGISNVWAGKSVKAQLMYVGLFFICFMMRQVANYGKDRFLDSYAYKETKIIRQQLLKKVFSLGPNFVQKEGTGNMVTMAIEGVSQVEDYITIILPKITNMMIVPWIIAAFVFTQDIKSAITLLVVFPIIIIFMIVLGYAARAKADKQYEGFQRLSNHFIDSLRGLETLNLLGLSKRYGKNVYQVSENYRKATMSTLKIAILSTFALDFFTTLSVAVIALFLGLNLIEGQMSLFPALTVLILAPDFFLPIRDFANDYHATLNGGNTLKSIFAVLDVEEPTDNTESLTHFTGWTPTSDLELKDVAASYDASIEKDALEGLNLKWQGYGKIGVVGLSGSGKSTLIKVIGGFLNGTPSSEIRVNDETVTSLNNSNWQKNLFYVPQNPYIFHGSFRENINFYVPNATDSAVLEAVSQAGLTSLLSELPEGLETVIGEGGQMLSGGQMQRVALARAFLDNSRKIMLFDEPTAHLDIETEAELKETILPLMEDKLVFFATHRLHWMKEMDYILVMKDGCIVEQGTYSELLAQEGVYKEFVNEIRGGSENNG</sequence>
<evidence type="ECO:0000313" key="10">
    <source>
        <dbReference type="EMBL" id="RSU01320.1"/>
    </source>
</evidence>
<evidence type="ECO:0000259" key="8">
    <source>
        <dbReference type="PROSITE" id="PS50893"/>
    </source>
</evidence>
<keyword evidence="3" id="KW-0547">Nucleotide-binding</keyword>
<dbReference type="PROSITE" id="PS50893">
    <property type="entry name" value="ABC_TRANSPORTER_2"/>
    <property type="match status" value="1"/>
</dbReference>
<dbReference type="GO" id="GO:0034040">
    <property type="term" value="F:ATPase-coupled lipid transmembrane transporter activity"/>
    <property type="evidence" value="ECO:0007669"/>
    <property type="project" value="TreeGrafter"/>
</dbReference>